<keyword evidence="1" id="KW-0175">Coiled coil</keyword>
<dbReference type="AlphaFoldDB" id="A0A7M7JL12"/>
<feature type="compositionally biased region" description="Polar residues" evidence="2">
    <location>
        <begin position="18"/>
        <end position="32"/>
    </location>
</feature>
<organism evidence="3 4">
    <name type="scientific">Varroa destructor</name>
    <name type="common">Honeybee mite</name>
    <dbReference type="NCBI Taxonomy" id="109461"/>
    <lineage>
        <taxon>Eukaryota</taxon>
        <taxon>Metazoa</taxon>
        <taxon>Ecdysozoa</taxon>
        <taxon>Arthropoda</taxon>
        <taxon>Chelicerata</taxon>
        <taxon>Arachnida</taxon>
        <taxon>Acari</taxon>
        <taxon>Parasitiformes</taxon>
        <taxon>Mesostigmata</taxon>
        <taxon>Gamasina</taxon>
        <taxon>Dermanyssoidea</taxon>
        <taxon>Varroidae</taxon>
        <taxon>Varroa</taxon>
    </lineage>
</organism>
<proteinExistence type="predicted"/>
<accession>A0A7M7JL12</accession>
<feature type="compositionally biased region" description="Basic and acidic residues" evidence="2">
    <location>
        <begin position="62"/>
        <end position="71"/>
    </location>
</feature>
<dbReference type="RefSeq" id="XP_022653820.1">
    <property type="nucleotide sequence ID" value="XM_022798085.1"/>
</dbReference>
<evidence type="ECO:0000256" key="1">
    <source>
        <dbReference type="SAM" id="Coils"/>
    </source>
</evidence>
<reference evidence="3" key="1">
    <citation type="submission" date="2021-01" db="UniProtKB">
        <authorList>
            <consortium name="EnsemblMetazoa"/>
        </authorList>
    </citation>
    <scope>IDENTIFICATION</scope>
</reference>
<protein>
    <submittedName>
        <fullName evidence="3">Uncharacterized protein</fullName>
    </submittedName>
</protein>
<dbReference type="EnsemblMetazoa" id="XM_022798085">
    <property type="protein sequence ID" value="XP_022653820"/>
    <property type="gene ID" value="LOC111247321"/>
</dbReference>
<feature type="region of interest" description="Disordered" evidence="2">
    <location>
        <begin position="1"/>
        <end position="98"/>
    </location>
</feature>
<dbReference type="Proteomes" id="UP000594260">
    <property type="component" value="Unplaced"/>
</dbReference>
<feature type="compositionally biased region" description="Basic and acidic residues" evidence="2">
    <location>
        <begin position="130"/>
        <end position="141"/>
    </location>
</feature>
<keyword evidence="4" id="KW-1185">Reference proteome</keyword>
<feature type="region of interest" description="Disordered" evidence="2">
    <location>
        <begin position="122"/>
        <end position="141"/>
    </location>
</feature>
<evidence type="ECO:0000256" key="2">
    <source>
        <dbReference type="SAM" id="MobiDB-lite"/>
    </source>
</evidence>
<evidence type="ECO:0000313" key="3">
    <source>
        <dbReference type="EnsemblMetazoa" id="XP_022653820"/>
    </source>
</evidence>
<evidence type="ECO:0000313" key="4">
    <source>
        <dbReference type="Proteomes" id="UP000594260"/>
    </source>
</evidence>
<dbReference type="GeneID" id="111247321"/>
<feature type="coiled-coil region" evidence="1">
    <location>
        <begin position="162"/>
        <end position="276"/>
    </location>
</feature>
<name>A0A7M7JL12_VARDE</name>
<sequence length="457" mass="52764">MKARKATFEPKVYAPFTKQLTTSEATKPATSPSHKHISTDSEDSDELSEGGNCPSATPIPSAEKDKQKESKQPVASPPQERPLVPAASIRERSTIPKSSLLDVDSLAEIDIKKVSVADLQMAASTDDVDDRSRTYSSKEQDTYANGNLNLAITRSTEARHTRTDVDDLIKQYELEIEKLKDELEKKESMLEQKDNERSEAQESKISEWQSKIEEKLQNIRQAQDLFFESVRNEFSQIQKKKCQDREERRLQEEKRLAKEEQDRIKEAQRREDFEAELKTRYEAMVDRINRVNGLVVQKMRTEHEQELMLVERTKQQEIDQVMKAFDQGRAIRDITTRIQSIVAVMEGLQHSLMSDFCEKLERRLQLMEKRLAGATTIDDLIQHFRTIAENVSEAFAAKQEQVKSFLASWEGELERREKQVQNNHDERIRRSRSSNSTTAAAISQAIFLWRSCQHQPH</sequence>